<name>A0A4U8TUT2_9HELI</name>
<evidence type="ECO:0000313" key="1">
    <source>
        <dbReference type="EMBL" id="TLE02818.1"/>
    </source>
</evidence>
<protein>
    <submittedName>
        <fullName evidence="1">DUF5131 family protein</fullName>
    </submittedName>
</protein>
<accession>A0A4U8TUT2</accession>
<dbReference type="InterPro" id="IPR011101">
    <property type="entry name" value="DUF5131"/>
</dbReference>
<dbReference type="STRING" id="425400.LS65_09405"/>
<keyword evidence="2" id="KW-1185">Reference proteome</keyword>
<comment type="caution">
    <text evidence="1">The sequence shown here is derived from an EMBL/GenBank/DDBJ whole genome shotgun (WGS) entry which is preliminary data.</text>
</comment>
<dbReference type="RefSeq" id="WP_034363696.1">
    <property type="nucleotide sequence ID" value="NZ_CAJUDB010000001.1"/>
</dbReference>
<evidence type="ECO:0000313" key="2">
    <source>
        <dbReference type="Proteomes" id="UP000029707"/>
    </source>
</evidence>
<dbReference type="AlphaFoldDB" id="A0A4U8TUT2"/>
<proteinExistence type="predicted"/>
<dbReference type="Pfam" id="PF07505">
    <property type="entry name" value="DUF5131"/>
    <property type="match status" value="1"/>
</dbReference>
<sequence>MFGKLETSWNPWHGCFRMSEGCKNCFIYSMDSIHKRDTKHICLNKNFEYPLKKRRNGEYHILDNTLVYTCFSSDFLLPQADEWRKRAWEIMRIRKNVHFVFFTKRIERLYENLPKDWGEGYENVIIGVSVENQKRAEQRVSLLCALPIKHRWIICAPLLEEIHIESYLKNIELISVGGESGYNARICNYEWILSLRQQAMEASVKFHFHQTGARFYKDGKTYTIPKHLQRIQAKKANIDL</sequence>
<gene>
    <name evidence="1" type="ORF">LS65_002525</name>
</gene>
<organism evidence="1 2">
    <name type="scientific">Helicobacter japonicus</name>
    <dbReference type="NCBI Taxonomy" id="425400"/>
    <lineage>
        <taxon>Bacteria</taxon>
        <taxon>Pseudomonadati</taxon>
        <taxon>Campylobacterota</taxon>
        <taxon>Epsilonproteobacteria</taxon>
        <taxon>Campylobacterales</taxon>
        <taxon>Helicobacteraceae</taxon>
        <taxon>Helicobacter</taxon>
    </lineage>
</organism>
<reference evidence="1 2" key="1">
    <citation type="journal article" date="2014" name="Genome Announc.">
        <title>Draft genome sequences of eight enterohepatic helicobacter species isolated from both laboratory and wild rodents.</title>
        <authorList>
            <person name="Sheh A."/>
            <person name="Shen Z."/>
            <person name="Fox J.G."/>
        </authorList>
    </citation>
    <scope>NUCLEOTIDE SEQUENCE [LARGE SCALE GENOMIC DNA]</scope>
    <source>
        <strain evidence="1 2">MIT 01-6451</strain>
    </source>
</reference>
<dbReference type="Proteomes" id="UP000029707">
    <property type="component" value="Unassembled WGS sequence"/>
</dbReference>
<dbReference type="EMBL" id="JRMQ02000002">
    <property type="protein sequence ID" value="TLE02818.1"/>
    <property type="molecule type" value="Genomic_DNA"/>
</dbReference>
<dbReference type="OrthoDB" id="9787478at2"/>